<dbReference type="GO" id="GO:0045053">
    <property type="term" value="P:protein retention in Golgi apparatus"/>
    <property type="evidence" value="ECO:0007669"/>
    <property type="project" value="TreeGrafter"/>
</dbReference>
<accession>A0A5N4E3P3</accession>
<sequence>MLLTYLAPHGYTEVAKVPVARPGRRLYNVCNPSASHFDSLVVQIDAAEGNKVITLRSPLQVMHKDELCPVNPKVIVCNSHFSSELLHLLKQLVCLFIQQIKNHFSIAFIIYKYVKNVKLLERIGVARPEEEFHVPLDSYRCQLFIQPAGILENQYKESTTYISWKEELHRSKEVRCVLQCPSTEVNFLPLIVNTVALPDELSYICTHGEDWDPAYIIHLYPTVTLRNFLPYALTYLLEGTAETHELAEGSAADVLHSRISGEIMELFLVKYQGKNWRGCFRIHDTLPEFLLVCFSSDSAEALTVDLSVHVKRIGSQMELSVFSPYWLINKTSRVLQYRSEDVHVKHPADFRDIILFSFKKKNIFSKNKVCFCRCNKLLIYYLPNAILNLFASSVKELDPKGYRVVNFECYMEDCYVSPQISMATSIKAKPKFVKAEDSEWQVGVSIKMSSFNLTRIVTLTPFYTIENKSSLELEVGEIASDGSVPTNKWNYIASSEKIWGLQEEMVLLPRQVRLFAWADPTGTRKLTWTYAANTGEHDLLKDECGQFPYDANIQIHWVSFLDGRQRVLLFTDDVALVSRALQAEEAEQARHEVTLSLHSLGLSLVNNEDKQEVSYVGITSSGVVWEMKPKQKWKPFSQKQIILLEKSYQKYQESRDHGWIKLDDNFEVNFGKDPMEMRLPFRCPIKRDFLSGIQVEFKQSPHQRSLRARLYWLQVDSQLPGTVFPVVFHPVAPPKSVALDSEPKPFIDVSVITRFNEYSKVLQFKYFMVLIQEMALKVDQGFLGAITALFTPTTDPEAKRKRTELIQEDSAALNTELVEPSVTDTSVLSFFELFHISPIKLHLSLSLGSGGGESDKEKQEIIPIYSVNLLLKSIGATLTDVDDLIFKLAYYEIRCQFYNRDQLMWSVVRHYSEQFLKQMYVLVLGLDVLGNPFGLIRGLSEGFEALFYEPFQGAVQGPEEFAEGLVIGVRSLFGHTVGGAAGVVSRITGSVGKGLAAITMDKEYQQKRREEMGRQPKDFGDSLARGGKGFLRGVVGGVTGIITKPVEGAKKEGAAGFFKGIGKGLVGAVARPTGGIIDMASSTFQGIQRVAESTEEVSRLRSPRLIHEDGIIRPYNRQESEGYDLFENHIKKLEGETYRYHCAVPGSRKTSLMVTNRRVLYIKEVEILGHTSVDWQYPFEDFVRSPSVDGNLLKISVEKQGLFHKKDSANQGYVQKIYLQDTITAERACHAIEDAQSMRQQQKLMKRSSLKPLRPQIPS</sequence>
<feature type="domain" description="Intermembrane lipid transfer protein VPS13-like C-terminal" evidence="3">
    <location>
        <begin position="1100"/>
        <end position="1207"/>
    </location>
</feature>
<dbReference type="InterPro" id="IPR056748">
    <property type="entry name" value="VPS13-like_C"/>
</dbReference>
<keyword evidence="5" id="KW-1185">Reference proteome</keyword>
<dbReference type="Pfam" id="PF25037">
    <property type="entry name" value="VPS13_C"/>
    <property type="match status" value="1"/>
</dbReference>
<evidence type="ECO:0000313" key="4">
    <source>
        <dbReference type="EMBL" id="KAB1278088.1"/>
    </source>
</evidence>
<dbReference type="Proteomes" id="UP000299084">
    <property type="component" value="Unassembled WGS sequence"/>
</dbReference>
<protein>
    <submittedName>
        <fullName evidence="4">Vacuolar protein sorting-associated protein 13C</fullName>
    </submittedName>
</protein>
<gene>
    <name evidence="4" type="ORF">Cadr_000005257</name>
</gene>
<feature type="domain" description="Vacuolar protein sorting-associated protein 13 VPS13 adaptor binding" evidence="2">
    <location>
        <begin position="99"/>
        <end position="485"/>
    </location>
</feature>
<reference evidence="4 5" key="1">
    <citation type="journal article" date="2019" name="Mol. Ecol. Resour.">
        <title>Improving Illumina assemblies with Hi-C and long reads: an example with the North African dromedary.</title>
        <authorList>
            <person name="Elbers J.P."/>
            <person name="Rogers M.F."/>
            <person name="Perelman P.L."/>
            <person name="Proskuryakova A.A."/>
            <person name="Serdyukova N.A."/>
            <person name="Johnson W.E."/>
            <person name="Horin P."/>
            <person name="Corander J."/>
            <person name="Murphy D."/>
            <person name="Burger P.A."/>
        </authorList>
    </citation>
    <scope>NUCLEOTIDE SEQUENCE [LARGE SCALE GENOMIC DNA]</scope>
    <source>
        <strain evidence="4">Drom800</strain>
        <tissue evidence="4">Blood</tissue>
    </source>
</reference>
<evidence type="ECO:0000313" key="5">
    <source>
        <dbReference type="Proteomes" id="UP000299084"/>
    </source>
</evidence>
<evidence type="ECO:0000256" key="1">
    <source>
        <dbReference type="SAM" id="MobiDB-lite"/>
    </source>
</evidence>
<dbReference type="PANTHER" id="PTHR16166:SF125">
    <property type="entry name" value="INTERMEMBRANE LIPID TRANSFER PROTEIN VPS13C"/>
    <property type="match status" value="1"/>
</dbReference>
<organism evidence="4 5">
    <name type="scientific">Camelus dromedarius</name>
    <name type="common">Dromedary</name>
    <name type="synonym">Arabian camel</name>
    <dbReference type="NCBI Taxonomy" id="9838"/>
    <lineage>
        <taxon>Eukaryota</taxon>
        <taxon>Metazoa</taxon>
        <taxon>Chordata</taxon>
        <taxon>Craniata</taxon>
        <taxon>Vertebrata</taxon>
        <taxon>Euteleostomi</taxon>
        <taxon>Mammalia</taxon>
        <taxon>Eutheria</taxon>
        <taxon>Laurasiatheria</taxon>
        <taxon>Artiodactyla</taxon>
        <taxon>Tylopoda</taxon>
        <taxon>Camelidae</taxon>
        <taxon>Camelus</taxon>
    </lineage>
</organism>
<evidence type="ECO:0000259" key="3">
    <source>
        <dbReference type="Pfam" id="PF25037"/>
    </source>
</evidence>
<name>A0A5N4E3P3_CAMDR</name>
<feature type="region of interest" description="Disordered" evidence="1">
    <location>
        <begin position="1240"/>
        <end position="1259"/>
    </location>
</feature>
<dbReference type="InterPro" id="IPR009543">
    <property type="entry name" value="VPS13_VAB"/>
</dbReference>
<dbReference type="EMBL" id="JWIN03000006">
    <property type="protein sequence ID" value="KAB1278088.1"/>
    <property type="molecule type" value="Genomic_DNA"/>
</dbReference>
<dbReference type="InterPro" id="IPR026847">
    <property type="entry name" value="VPS13"/>
</dbReference>
<evidence type="ECO:0000259" key="2">
    <source>
        <dbReference type="Pfam" id="PF25036"/>
    </source>
</evidence>
<dbReference type="PANTHER" id="PTHR16166">
    <property type="entry name" value="VACUOLAR PROTEIN SORTING-ASSOCIATED PROTEIN VPS13"/>
    <property type="match status" value="1"/>
</dbReference>
<dbReference type="Pfam" id="PF25036">
    <property type="entry name" value="VPS13_VAB"/>
    <property type="match status" value="1"/>
</dbReference>
<dbReference type="GO" id="GO:0007005">
    <property type="term" value="P:mitochondrion organization"/>
    <property type="evidence" value="ECO:0007669"/>
    <property type="project" value="TreeGrafter"/>
</dbReference>
<dbReference type="AlphaFoldDB" id="A0A5N4E3P3"/>
<comment type="caution">
    <text evidence="4">The sequence shown here is derived from an EMBL/GenBank/DDBJ whole genome shotgun (WGS) entry which is preliminary data.</text>
</comment>
<dbReference type="GO" id="GO:0006623">
    <property type="term" value="P:protein targeting to vacuole"/>
    <property type="evidence" value="ECO:0007669"/>
    <property type="project" value="TreeGrafter"/>
</dbReference>
<proteinExistence type="predicted"/>